<feature type="transmembrane region" description="Helical" evidence="5">
    <location>
        <begin position="84"/>
        <end position="107"/>
    </location>
</feature>
<gene>
    <name evidence="7" type="ORF">ACFOWX_02720</name>
</gene>
<dbReference type="Proteomes" id="UP001595887">
    <property type="component" value="Unassembled WGS sequence"/>
</dbReference>
<keyword evidence="8" id="KW-1185">Reference proteome</keyword>
<name>A0ABV8REG4_9SPHN</name>
<feature type="domain" description="Fatty acid hydroxylase" evidence="6">
    <location>
        <begin position="91"/>
        <end position="226"/>
    </location>
</feature>
<evidence type="ECO:0000256" key="2">
    <source>
        <dbReference type="ARBA" id="ARBA00022692"/>
    </source>
</evidence>
<dbReference type="GO" id="GO:0016491">
    <property type="term" value="F:oxidoreductase activity"/>
    <property type="evidence" value="ECO:0007669"/>
    <property type="project" value="UniProtKB-KW"/>
</dbReference>
<evidence type="ECO:0000259" key="6">
    <source>
        <dbReference type="Pfam" id="PF04116"/>
    </source>
</evidence>
<comment type="subcellular location">
    <subcellularLocation>
        <location evidence="1">Membrane</location>
    </subcellularLocation>
</comment>
<protein>
    <submittedName>
        <fullName evidence="7">Sterol desaturase family protein</fullName>
        <ecNumber evidence="7">1.-.-.-</ecNumber>
    </submittedName>
</protein>
<evidence type="ECO:0000256" key="3">
    <source>
        <dbReference type="ARBA" id="ARBA00022989"/>
    </source>
</evidence>
<dbReference type="PANTHER" id="PTHR11863">
    <property type="entry name" value="STEROL DESATURASE"/>
    <property type="match status" value="1"/>
</dbReference>
<evidence type="ECO:0000256" key="1">
    <source>
        <dbReference type="ARBA" id="ARBA00004370"/>
    </source>
</evidence>
<dbReference type="EC" id="1.-.-.-" evidence="7"/>
<dbReference type="InterPro" id="IPR050307">
    <property type="entry name" value="Sterol_Desaturase_Related"/>
</dbReference>
<sequence>MIESGLGIWAIAVPAALFALLAIAEYWAPRRKLALGRYPRWITHGIFFLCNAAIGRLLSLIIVVGSAATWAETSGFGLLQMTSWPIWVEAIAAFVILDFAVWFQHFVMHKHPLLWRMHKVHHSDRDLDASSALRFHPFELILSTLYKSLWVALLGVPVMVALIFELWLNANALFNHSNIRLPKWLDRLLRPILVTPDMHFVHHSIVIGEQNRNFGFALSIWDRLFGVYLPESAGGQDQQIVGLQEAQNNSPGRALWSLLLPLR</sequence>
<feature type="transmembrane region" description="Helical" evidence="5">
    <location>
        <begin position="149"/>
        <end position="168"/>
    </location>
</feature>
<dbReference type="Pfam" id="PF04116">
    <property type="entry name" value="FA_hydroxylase"/>
    <property type="match status" value="1"/>
</dbReference>
<feature type="transmembrane region" description="Helical" evidence="5">
    <location>
        <begin position="41"/>
        <end position="64"/>
    </location>
</feature>
<dbReference type="InterPro" id="IPR006694">
    <property type="entry name" value="Fatty_acid_hydroxylase"/>
</dbReference>
<dbReference type="EMBL" id="JBHSDH010000010">
    <property type="protein sequence ID" value="MFC4291322.1"/>
    <property type="molecule type" value="Genomic_DNA"/>
</dbReference>
<evidence type="ECO:0000256" key="4">
    <source>
        <dbReference type="ARBA" id="ARBA00023136"/>
    </source>
</evidence>
<evidence type="ECO:0000256" key="5">
    <source>
        <dbReference type="SAM" id="Phobius"/>
    </source>
</evidence>
<evidence type="ECO:0000313" key="7">
    <source>
        <dbReference type="EMBL" id="MFC4291322.1"/>
    </source>
</evidence>
<accession>A0ABV8REG4</accession>
<reference evidence="8" key="1">
    <citation type="journal article" date="2019" name="Int. J. Syst. Evol. Microbiol.">
        <title>The Global Catalogue of Microorganisms (GCM) 10K type strain sequencing project: providing services to taxonomists for standard genome sequencing and annotation.</title>
        <authorList>
            <consortium name="The Broad Institute Genomics Platform"/>
            <consortium name="The Broad Institute Genome Sequencing Center for Infectious Disease"/>
            <person name="Wu L."/>
            <person name="Ma J."/>
        </authorList>
    </citation>
    <scope>NUCLEOTIDE SEQUENCE [LARGE SCALE GENOMIC DNA]</scope>
    <source>
        <strain evidence="8">CECT 8531</strain>
    </source>
</reference>
<keyword evidence="7" id="KW-0560">Oxidoreductase</keyword>
<evidence type="ECO:0000313" key="8">
    <source>
        <dbReference type="Proteomes" id="UP001595887"/>
    </source>
</evidence>
<comment type="caution">
    <text evidence="7">The sequence shown here is derived from an EMBL/GenBank/DDBJ whole genome shotgun (WGS) entry which is preliminary data.</text>
</comment>
<keyword evidence="3 5" id="KW-1133">Transmembrane helix</keyword>
<keyword evidence="2 5" id="KW-0812">Transmembrane</keyword>
<proteinExistence type="predicted"/>
<keyword evidence="4 5" id="KW-0472">Membrane</keyword>
<organism evidence="7 8">
    <name type="scientific">Sphingorhabdus arenilitoris</name>
    <dbReference type="NCBI Taxonomy" id="1490041"/>
    <lineage>
        <taxon>Bacteria</taxon>
        <taxon>Pseudomonadati</taxon>
        <taxon>Pseudomonadota</taxon>
        <taxon>Alphaproteobacteria</taxon>
        <taxon>Sphingomonadales</taxon>
        <taxon>Sphingomonadaceae</taxon>
        <taxon>Sphingorhabdus</taxon>
    </lineage>
</organism>
<dbReference type="RefSeq" id="WP_381421032.1">
    <property type="nucleotide sequence ID" value="NZ_JBHSDH010000010.1"/>
</dbReference>
<feature type="transmembrane region" description="Helical" evidence="5">
    <location>
        <begin position="6"/>
        <end position="29"/>
    </location>
</feature>